<dbReference type="Proteomes" id="UP000193944">
    <property type="component" value="Unassembled WGS sequence"/>
</dbReference>
<dbReference type="GO" id="GO:0003824">
    <property type="term" value="F:catalytic activity"/>
    <property type="evidence" value="ECO:0007669"/>
    <property type="project" value="InterPro"/>
</dbReference>
<organism evidence="2 3">
    <name type="scientific">Anaeromyces robustus</name>
    <dbReference type="NCBI Taxonomy" id="1754192"/>
    <lineage>
        <taxon>Eukaryota</taxon>
        <taxon>Fungi</taxon>
        <taxon>Fungi incertae sedis</taxon>
        <taxon>Chytridiomycota</taxon>
        <taxon>Chytridiomycota incertae sedis</taxon>
        <taxon>Neocallimastigomycetes</taxon>
        <taxon>Neocallimastigales</taxon>
        <taxon>Neocallimastigaceae</taxon>
        <taxon>Anaeromyces</taxon>
    </lineage>
</organism>
<dbReference type="Gene3D" id="3.30.559.30">
    <property type="entry name" value="Nonribosomal peptide synthetase, condensation domain"/>
    <property type="match status" value="1"/>
</dbReference>
<dbReference type="InterPro" id="IPR023213">
    <property type="entry name" value="CAT-like_dom_sf"/>
</dbReference>
<keyword evidence="3" id="KW-1185">Reference proteome</keyword>
<protein>
    <recommendedName>
        <fullName evidence="1">Condensation domain-containing protein</fullName>
    </recommendedName>
</protein>
<gene>
    <name evidence="2" type="ORF">BCR32DRAFT_248062</name>
</gene>
<reference evidence="2 3" key="2">
    <citation type="submission" date="2016-08" db="EMBL/GenBank/DDBJ databases">
        <title>Pervasive Adenine N6-methylation of Active Genes in Fungi.</title>
        <authorList>
            <consortium name="DOE Joint Genome Institute"/>
            <person name="Mondo S.J."/>
            <person name="Dannebaum R.O."/>
            <person name="Kuo R.C."/>
            <person name="Labutti K."/>
            <person name="Haridas S."/>
            <person name="Kuo A."/>
            <person name="Salamov A."/>
            <person name="Ahrendt S.R."/>
            <person name="Lipzen A."/>
            <person name="Sullivan W."/>
            <person name="Andreopoulos W.B."/>
            <person name="Clum A."/>
            <person name="Lindquist E."/>
            <person name="Daum C."/>
            <person name="Ramamoorthy G.K."/>
            <person name="Gryganskyi A."/>
            <person name="Culley D."/>
            <person name="Magnuson J.K."/>
            <person name="James T.Y."/>
            <person name="O'Malley M.A."/>
            <person name="Stajich J.E."/>
            <person name="Spatafora J.W."/>
            <person name="Visel A."/>
            <person name="Grigoriev I.V."/>
        </authorList>
    </citation>
    <scope>NUCLEOTIDE SEQUENCE [LARGE SCALE GENOMIC DNA]</scope>
    <source>
        <strain evidence="2 3">S4</strain>
    </source>
</reference>
<evidence type="ECO:0000313" key="3">
    <source>
        <dbReference type="Proteomes" id="UP000193944"/>
    </source>
</evidence>
<evidence type="ECO:0000313" key="2">
    <source>
        <dbReference type="EMBL" id="ORX77296.1"/>
    </source>
</evidence>
<name>A0A1Y1WVS3_9FUNG</name>
<reference evidence="2 3" key="1">
    <citation type="submission" date="2016-08" db="EMBL/GenBank/DDBJ databases">
        <title>A Parts List for Fungal Cellulosomes Revealed by Comparative Genomics.</title>
        <authorList>
            <consortium name="DOE Joint Genome Institute"/>
            <person name="Haitjema C.H."/>
            <person name="Gilmore S.P."/>
            <person name="Henske J.K."/>
            <person name="Solomon K.V."/>
            <person name="De Groot R."/>
            <person name="Kuo A."/>
            <person name="Mondo S.J."/>
            <person name="Salamov A.A."/>
            <person name="Labutti K."/>
            <person name="Zhao Z."/>
            <person name="Chiniquy J."/>
            <person name="Barry K."/>
            <person name="Brewer H.M."/>
            <person name="Purvine S.O."/>
            <person name="Wright A.T."/>
            <person name="Boxma B."/>
            <person name="Van Alen T."/>
            <person name="Hackstein J.H."/>
            <person name="Baker S.E."/>
            <person name="Grigoriev I.V."/>
            <person name="O'Malley M.A."/>
        </authorList>
    </citation>
    <scope>NUCLEOTIDE SEQUENCE [LARGE SCALE GENOMIC DNA]</scope>
    <source>
        <strain evidence="2 3">S4</strain>
    </source>
</reference>
<dbReference type="SUPFAM" id="SSF52777">
    <property type="entry name" value="CoA-dependent acyltransferases"/>
    <property type="match status" value="1"/>
</dbReference>
<comment type="caution">
    <text evidence="2">The sequence shown here is derived from an EMBL/GenBank/DDBJ whole genome shotgun (WGS) entry which is preliminary data.</text>
</comment>
<feature type="domain" description="Condensation" evidence="1">
    <location>
        <begin position="1"/>
        <end position="135"/>
    </location>
</feature>
<sequence length="140" mass="16649">MIGMFVSTQLILLTYKNNESTFIDTIKQNINYLMEMYNNQYISFSELSKLLKLKKVNNSFVYQLILHLTKMEIKKYLIYENSNELNKSNNKKSDISFNAIEIDEEYLISIDYNSKYYECSTINNIINNFIEITKHTSDFN</sequence>
<dbReference type="AlphaFoldDB" id="A0A1Y1WVS3"/>
<dbReference type="InterPro" id="IPR001242">
    <property type="entry name" value="Condensation_dom"/>
</dbReference>
<accession>A0A1Y1WVS3</accession>
<dbReference type="EMBL" id="MCFG01000255">
    <property type="protein sequence ID" value="ORX77296.1"/>
    <property type="molecule type" value="Genomic_DNA"/>
</dbReference>
<dbReference type="Pfam" id="PF00668">
    <property type="entry name" value="Condensation"/>
    <property type="match status" value="1"/>
</dbReference>
<proteinExistence type="predicted"/>
<evidence type="ECO:0000259" key="1">
    <source>
        <dbReference type="Pfam" id="PF00668"/>
    </source>
</evidence>
<dbReference type="Gene3D" id="3.30.559.10">
    <property type="entry name" value="Chloramphenicol acetyltransferase-like domain"/>
    <property type="match status" value="1"/>
</dbReference>